<sequence length="30" mass="3370">MTKELKSPELLEAQNRPSASRIFIVAARRG</sequence>
<accession>A0A1V6VBU9</accession>
<keyword evidence="2" id="KW-1185">Reference proteome</keyword>
<protein>
    <submittedName>
        <fullName evidence="1">Uncharacterized protein</fullName>
    </submittedName>
</protein>
<proteinExistence type="predicted"/>
<comment type="caution">
    <text evidence="1">The sequence shown here is derived from an EMBL/GenBank/DDBJ whole genome shotgun (WGS) entry which is preliminary data.</text>
</comment>
<dbReference type="EMBL" id="MOOB01000573">
    <property type="protein sequence ID" value="OQE48147.1"/>
    <property type="molecule type" value="Genomic_DNA"/>
</dbReference>
<name>A0A1V6VBU9_PENNA</name>
<evidence type="ECO:0000313" key="1">
    <source>
        <dbReference type="EMBL" id="OQE48147.1"/>
    </source>
</evidence>
<organism evidence="1 2">
    <name type="scientific">Penicillium nalgiovense</name>
    <dbReference type="NCBI Taxonomy" id="60175"/>
    <lineage>
        <taxon>Eukaryota</taxon>
        <taxon>Fungi</taxon>
        <taxon>Dikarya</taxon>
        <taxon>Ascomycota</taxon>
        <taxon>Pezizomycotina</taxon>
        <taxon>Eurotiomycetes</taxon>
        <taxon>Eurotiomycetidae</taxon>
        <taxon>Eurotiales</taxon>
        <taxon>Aspergillaceae</taxon>
        <taxon>Penicillium</taxon>
    </lineage>
</organism>
<reference evidence="2" key="1">
    <citation type="journal article" date="2017" name="Nat. Microbiol.">
        <title>Global analysis of biosynthetic gene clusters reveals vast potential of secondary metabolite production in Penicillium species.</title>
        <authorList>
            <person name="Nielsen J.C."/>
            <person name="Grijseels S."/>
            <person name="Prigent S."/>
            <person name="Ji B."/>
            <person name="Dainat J."/>
            <person name="Nielsen K.F."/>
            <person name="Frisvad J.C."/>
            <person name="Workman M."/>
            <person name="Nielsen J."/>
        </authorList>
    </citation>
    <scope>NUCLEOTIDE SEQUENCE [LARGE SCALE GENOMIC DNA]</scope>
    <source>
        <strain evidence="2">IBT 13039</strain>
    </source>
</reference>
<dbReference type="Proteomes" id="UP000191691">
    <property type="component" value="Unassembled WGS sequence"/>
</dbReference>
<dbReference type="AlphaFoldDB" id="A0A1V6VBU9"/>
<evidence type="ECO:0000313" key="2">
    <source>
        <dbReference type="Proteomes" id="UP000191691"/>
    </source>
</evidence>
<gene>
    <name evidence="1" type="ORF">PENNAL_c0573G11922</name>
</gene>